<sequence length="270" mass="29810">MSYAFPMGGLPAQDVNPEGAAVFKTAYAFIPAITMRDIVTSNLPHWSGTRAWILARPLSGFAETFAQYAVEVTKGGGSDRPEPDKGAEGVVFVASGEMQLTIDGDAHVLGAGGYAYLPAGCGWRVKNTGDAPLQFHWVRKRYEPVPGIDRPTAFVTHERDVAFNTMPNTDNWTTQRFVDPSDMRHDMHVNIVTFQPGGVIPFAETHVMEHGLYVLQGTARYLLNDDWVDVGPGDFMWLRAFCPQACIATGNTPFRYLLYKDVNRHVGLTL</sequence>
<dbReference type="InterPro" id="IPR017627">
    <property type="entry name" value="UGHY"/>
</dbReference>
<feature type="domain" description="Cupin type-2" evidence="1">
    <location>
        <begin position="70"/>
        <end position="138"/>
    </location>
</feature>
<accession>A0A2V4MNW9</accession>
<dbReference type="NCBIfam" id="NF008373">
    <property type="entry name" value="PRK11171.1-2"/>
    <property type="match status" value="1"/>
</dbReference>
<dbReference type="CDD" id="cd02211">
    <property type="entry name" value="cupin_UGlyAH_N"/>
    <property type="match status" value="1"/>
</dbReference>
<dbReference type="EMBL" id="QFVT01000007">
    <property type="protein sequence ID" value="PYC47239.1"/>
    <property type="molecule type" value="Genomic_DNA"/>
</dbReference>
<dbReference type="Proteomes" id="UP000248012">
    <property type="component" value="Unassembled WGS sequence"/>
</dbReference>
<dbReference type="PANTHER" id="PTHR34571:SF1">
    <property type="entry name" value="(S)-UREIDOGLYCINE AMINOHYDROLASE"/>
    <property type="match status" value="1"/>
</dbReference>
<keyword evidence="3" id="KW-1185">Reference proteome</keyword>
<dbReference type="SUPFAM" id="SSF51182">
    <property type="entry name" value="RmlC-like cupins"/>
    <property type="match status" value="1"/>
</dbReference>
<protein>
    <submittedName>
        <fullName evidence="2">(S)-ureidoglycine aminohydrolase</fullName>
    </submittedName>
</protein>
<dbReference type="InterPro" id="IPR011051">
    <property type="entry name" value="RmlC_Cupin_sf"/>
</dbReference>
<gene>
    <name evidence="2" type="ORF">DI396_11880</name>
</gene>
<proteinExistence type="predicted"/>
<dbReference type="NCBIfam" id="NF008376">
    <property type="entry name" value="PRK11171.1-5"/>
    <property type="match status" value="1"/>
</dbReference>
<evidence type="ECO:0000313" key="3">
    <source>
        <dbReference type="Proteomes" id="UP000248012"/>
    </source>
</evidence>
<reference evidence="2 3" key="1">
    <citation type="submission" date="2018-05" db="EMBL/GenBank/DDBJ databases">
        <title>Oceanovita maritima gen. nov., sp. nov., a marine bacterium in the family Rhodobacteraceae isolated from surface seawater of Lundu port Xiamen, China.</title>
        <authorList>
            <person name="Hetharua B.H."/>
            <person name="Min D."/>
            <person name="Liao H."/>
            <person name="Tian Y."/>
        </authorList>
    </citation>
    <scope>NUCLEOTIDE SEQUENCE [LARGE SCALE GENOMIC DNA]</scope>
    <source>
        <strain evidence="2 3">FSX-11</strain>
    </source>
</reference>
<dbReference type="OrthoDB" id="9814939at2"/>
<dbReference type="InterPro" id="IPR013096">
    <property type="entry name" value="Cupin_2"/>
</dbReference>
<name>A0A2V4MNW9_9RHOB</name>
<dbReference type="GO" id="GO:0071522">
    <property type="term" value="F:ureidoglycine aminohydrolase activity"/>
    <property type="evidence" value="ECO:0007669"/>
    <property type="project" value="InterPro"/>
</dbReference>
<comment type="caution">
    <text evidence="2">The sequence shown here is derived from an EMBL/GenBank/DDBJ whole genome shotgun (WGS) entry which is preliminary data.</text>
</comment>
<dbReference type="Pfam" id="PF07883">
    <property type="entry name" value="Cupin_2"/>
    <property type="match status" value="2"/>
</dbReference>
<evidence type="ECO:0000313" key="2">
    <source>
        <dbReference type="EMBL" id="PYC47239.1"/>
    </source>
</evidence>
<dbReference type="InterPro" id="IPR044704">
    <property type="entry name" value="UGlyAH_cupin_N"/>
</dbReference>
<dbReference type="Gene3D" id="2.60.120.10">
    <property type="entry name" value="Jelly Rolls"/>
    <property type="match status" value="1"/>
</dbReference>
<dbReference type="NCBIfam" id="TIGR03214">
    <property type="entry name" value="ura-cupin"/>
    <property type="match status" value="1"/>
</dbReference>
<keyword evidence="2" id="KW-0378">Hydrolase</keyword>
<dbReference type="PANTHER" id="PTHR34571">
    <property type="entry name" value="(S)-UREIDOGLYCINE AMINOHYDROLASE"/>
    <property type="match status" value="1"/>
</dbReference>
<dbReference type="AlphaFoldDB" id="A0A2V4MNW9"/>
<dbReference type="RefSeq" id="WP_110796429.1">
    <property type="nucleotide sequence ID" value="NZ_KZ826486.1"/>
</dbReference>
<dbReference type="CDD" id="cd02212">
    <property type="entry name" value="cupin_UGlyAH_C"/>
    <property type="match status" value="1"/>
</dbReference>
<dbReference type="InterPro" id="IPR044697">
    <property type="entry name" value="UGlyAH_cupin_C"/>
</dbReference>
<organism evidence="2 3">
    <name type="scientific">Litorivita pollutaquae</name>
    <dbReference type="NCBI Taxonomy" id="2200892"/>
    <lineage>
        <taxon>Bacteria</taxon>
        <taxon>Pseudomonadati</taxon>
        <taxon>Pseudomonadota</taxon>
        <taxon>Alphaproteobacteria</taxon>
        <taxon>Rhodobacterales</taxon>
        <taxon>Paracoccaceae</taxon>
        <taxon>Litorivita</taxon>
    </lineage>
</organism>
<dbReference type="NCBIfam" id="NF040771">
    <property type="entry name" value="AAH_UGLYAH2"/>
    <property type="match status" value="1"/>
</dbReference>
<evidence type="ECO:0000259" key="1">
    <source>
        <dbReference type="Pfam" id="PF07883"/>
    </source>
</evidence>
<dbReference type="InterPro" id="IPR014710">
    <property type="entry name" value="RmlC-like_jellyroll"/>
</dbReference>
<feature type="domain" description="Cupin type-2" evidence="1">
    <location>
        <begin position="191"/>
        <end position="257"/>
    </location>
</feature>